<dbReference type="AlphaFoldDB" id="A0A8X6LHJ8"/>
<protein>
    <submittedName>
        <fullName evidence="1">Uncharacterized protein</fullName>
    </submittedName>
</protein>
<dbReference type="EMBL" id="BMAO01016439">
    <property type="protein sequence ID" value="GFR08647.1"/>
    <property type="molecule type" value="Genomic_DNA"/>
</dbReference>
<reference evidence="1" key="1">
    <citation type="submission" date="2020-07" db="EMBL/GenBank/DDBJ databases">
        <title>Multicomponent nature underlies the extraordinary mechanical properties of spider dragline silk.</title>
        <authorList>
            <person name="Kono N."/>
            <person name="Nakamura H."/>
            <person name="Mori M."/>
            <person name="Yoshida Y."/>
            <person name="Ohtoshi R."/>
            <person name="Malay A.D."/>
            <person name="Moran D.A.P."/>
            <person name="Tomita M."/>
            <person name="Numata K."/>
            <person name="Arakawa K."/>
        </authorList>
    </citation>
    <scope>NUCLEOTIDE SEQUENCE</scope>
</reference>
<dbReference type="Proteomes" id="UP000887116">
    <property type="component" value="Unassembled WGS sequence"/>
</dbReference>
<sequence length="84" mass="9852">MDQEKLNVTVSFEGELARYLKDIAEIDNRTVKEMLVHLVTEALEEDIEFSKMIEKQDADGEELIRAEDVDWDEVLSKDLLRIKR</sequence>
<dbReference type="OrthoDB" id="8350449at2759"/>
<proteinExistence type="predicted"/>
<gene>
    <name evidence="1" type="ORF">TNCT_389261</name>
</gene>
<name>A0A8X6LHJ8_TRICU</name>
<keyword evidence="2" id="KW-1185">Reference proteome</keyword>
<organism evidence="1 2">
    <name type="scientific">Trichonephila clavata</name>
    <name type="common">Joro spider</name>
    <name type="synonym">Nephila clavata</name>
    <dbReference type="NCBI Taxonomy" id="2740835"/>
    <lineage>
        <taxon>Eukaryota</taxon>
        <taxon>Metazoa</taxon>
        <taxon>Ecdysozoa</taxon>
        <taxon>Arthropoda</taxon>
        <taxon>Chelicerata</taxon>
        <taxon>Arachnida</taxon>
        <taxon>Araneae</taxon>
        <taxon>Araneomorphae</taxon>
        <taxon>Entelegynae</taxon>
        <taxon>Araneoidea</taxon>
        <taxon>Nephilidae</taxon>
        <taxon>Trichonephila</taxon>
    </lineage>
</organism>
<evidence type="ECO:0000313" key="2">
    <source>
        <dbReference type="Proteomes" id="UP000887116"/>
    </source>
</evidence>
<evidence type="ECO:0000313" key="1">
    <source>
        <dbReference type="EMBL" id="GFR08647.1"/>
    </source>
</evidence>
<accession>A0A8X6LHJ8</accession>
<comment type="caution">
    <text evidence="1">The sequence shown here is derived from an EMBL/GenBank/DDBJ whole genome shotgun (WGS) entry which is preliminary data.</text>
</comment>